<dbReference type="Pfam" id="PF13759">
    <property type="entry name" value="2OG-FeII_Oxy_5"/>
    <property type="match status" value="1"/>
</dbReference>
<keyword evidence="2" id="KW-1185">Reference proteome</keyword>
<dbReference type="AlphaFoldDB" id="A0A1H3WP42"/>
<proteinExistence type="predicted"/>
<dbReference type="SUPFAM" id="SSF51197">
    <property type="entry name" value="Clavaminate synthase-like"/>
    <property type="match status" value="1"/>
</dbReference>
<organism evidence="1 2">
    <name type="scientific">Rubrimonas cliftonensis</name>
    <dbReference type="NCBI Taxonomy" id="89524"/>
    <lineage>
        <taxon>Bacteria</taxon>
        <taxon>Pseudomonadati</taxon>
        <taxon>Pseudomonadota</taxon>
        <taxon>Alphaproteobacteria</taxon>
        <taxon>Rhodobacterales</taxon>
        <taxon>Paracoccaceae</taxon>
        <taxon>Rubrimonas</taxon>
    </lineage>
</organism>
<dbReference type="OrthoDB" id="9783136at2"/>
<gene>
    <name evidence="1" type="ORF">SAMN05444370_10256</name>
</gene>
<sequence>MDEIVGLFPTPVMVARGVAPPELVSALIDQFTESATGPNVRTALLAHTPVADPRSHENFTAVLRCVGPRLRAYGKTLLGEELGWAIKEIWINRMETGGAQKMHNHANSFISGVLYLTETHPSAATVFHRHVGATGFVMENQNRRCEVNPFNSPIFSMPPVAPGDMVLFPSYMMHEVPPNQGPPRLTAAFNALPERLDSWGYVLNFR</sequence>
<dbReference type="Gene3D" id="2.60.120.620">
    <property type="entry name" value="q2cbj1_9rhob like domain"/>
    <property type="match status" value="1"/>
</dbReference>
<dbReference type="InterPro" id="IPR012668">
    <property type="entry name" value="CHP02466"/>
</dbReference>
<dbReference type="Proteomes" id="UP000198703">
    <property type="component" value="Unassembled WGS sequence"/>
</dbReference>
<dbReference type="EMBL" id="FNQM01000002">
    <property type="protein sequence ID" value="SDZ88947.1"/>
    <property type="molecule type" value="Genomic_DNA"/>
</dbReference>
<accession>A0A1H3WP42</accession>
<name>A0A1H3WP42_9RHOB</name>
<evidence type="ECO:0008006" key="3">
    <source>
        <dbReference type="Google" id="ProtNLM"/>
    </source>
</evidence>
<dbReference type="RefSeq" id="WP_093248296.1">
    <property type="nucleotide sequence ID" value="NZ_FNQM01000002.1"/>
</dbReference>
<reference evidence="1 2" key="1">
    <citation type="submission" date="2016-10" db="EMBL/GenBank/DDBJ databases">
        <authorList>
            <person name="de Groot N.N."/>
        </authorList>
    </citation>
    <scope>NUCLEOTIDE SEQUENCE [LARGE SCALE GENOMIC DNA]</scope>
    <source>
        <strain evidence="1 2">DSM 15345</strain>
    </source>
</reference>
<protein>
    <recommendedName>
        <fullName evidence="3">2OG-Fe(II) oxygenase superfamily protein</fullName>
    </recommendedName>
</protein>
<evidence type="ECO:0000313" key="1">
    <source>
        <dbReference type="EMBL" id="SDZ88947.1"/>
    </source>
</evidence>
<dbReference type="STRING" id="89524.SAMN05444370_10256"/>
<evidence type="ECO:0000313" key="2">
    <source>
        <dbReference type="Proteomes" id="UP000198703"/>
    </source>
</evidence>